<dbReference type="EMBL" id="QTSX02004467">
    <property type="protein sequence ID" value="KAJ9064463.1"/>
    <property type="molecule type" value="Genomic_DNA"/>
</dbReference>
<accession>A0ACC2SQ45</accession>
<evidence type="ECO:0000313" key="1">
    <source>
        <dbReference type="EMBL" id="KAJ9064463.1"/>
    </source>
</evidence>
<comment type="caution">
    <text evidence="1">The sequence shown here is derived from an EMBL/GenBank/DDBJ whole genome shotgun (WGS) entry which is preliminary data.</text>
</comment>
<organism evidence="1 2">
    <name type="scientific">Entomophthora muscae</name>
    <dbReference type="NCBI Taxonomy" id="34485"/>
    <lineage>
        <taxon>Eukaryota</taxon>
        <taxon>Fungi</taxon>
        <taxon>Fungi incertae sedis</taxon>
        <taxon>Zoopagomycota</taxon>
        <taxon>Entomophthoromycotina</taxon>
        <taxon>Entomophthoromycetes</taxon>
        <taxon>Entomophthorales</taxon>
        <taxon>Entomophthoraceae</taxon>
        <taxon>Entomophthora</taxon>
    </lineage>
</organism>
<name>A0ACC2SQ45_9FUNG</name>
<dbReference type="Proteomes" id="UP001165960">
    <property type="component" value="Unassembled WGS sequence"/>
</dbReference>
<gene>
    <name evidence="1" type="ORF">DSO57_1030294</name>
</gene>
<keyword evidence="2" id="KW-1185">Reference proteome</keyword>
<proteinExistence type="predicted"/>
<evidence type="ECO:0000313" key="2">
    <source>
        <dbReference type="Proteomes" id="UP001165960"/>
    </source>
</evidence>
<sequence length="176" mass="19391">MDHHIKIWDAETSELIKDFDMNHPDFLSDSATTSGVNPRFVCSLDFNATGTILTAGLGDGSIKLFNFAATRPPKNTHHRPWKSMDLPEPHRHSHLQSENRESRHLLSGASDGELRLWKIPATTGPKKPKVGAPDRFSPAPFSKINDFIQVGDALAISGVARDTTDMGQFGLFTLSN</sequence>
<reference evidence="1" key="1">
    <citation type="submission" date="2022-04" db="EMBL/GenBank/DDBJ databases">
        <title>Genome of the entomopathogenic fungus Entomophthora muscae.</title>
        <authorList>
            <person name="Elya C."/>
            <person name="Lovett B.R."/>
            <person name="Lee E."/>
            <person name="Macias A.M."/>
            <person name="Hajek A.E."/>
            <person name="De Bivort B.L."/>
            <person name="Kasson M.T."/>
            <person name="De Fine Licht H.H."/>
            <person name="Stajich J.E."/>
        </authorList>
    </citation>
    <scope>NUCLEOTIDE SEQUENCE</scope>
    <source>
        <strain evidence="1">Berkeley</strain>
    </source>
</reference>
<protein>
    <submittedName>
        <fullName evidence="1">Uncharacterized protein</fullName>
    </submittedName>
</protein>